<protein>
    <recommendedName>
        <fullName evidence="3">Metal-dependent HD superfamily phosphohydrolase</fullName>
    </recommendedName>
</protein>
<dbReference type="PANTHER" id="PTHR21174:SF0">
    <property type="entry name" value="HD PHOSPHOHYDROLASE FAMILY PROTEIN-RELATED"/>
    <property type="match status" value="1"/>
</dbReference>
<comment type="caution">
    <text evidence="1">The sequence shown here is derived from an EMBL/GenBank/DDBJ whole genome shotgun (WGS) entry which is preliminary data.</text>
</comment>
<name>A0A847SIF3_9BACT</name>
<dbReference type="Gene3D" id="1.10.3210.10">
    <property type="entry name" value="Hypothetical protein af1432"/>
    <property type="match status" value="1"/>
</dbReference>
<reference evidence="1 2" key="1">
    <citation type="submission" date="2020-04" db="EMBL/GenBank/DDBJ databases">
        <authorList>
            <person name="Yin C."/>
        </authorList>
    </citation>
    <scope>NUCLEOTIDE SEQUENCE [LARGE SCALE GENOMIC DNA]</scope>
    <source>
        <strain evidence="1 2">Ak56</strain>
    </source>
</reference>
<evidence type="ECO:0000313" key="1">
    <source>
        <dbReference type="EMBL" id="NLR79924.1"/>
    </source>
</evidence>
<accession>A0A847SIF3</accession>
<dbReference type="PANTHER" id="PTHR21174">
    <property type="match status" value="1"/>
</dbReference>
<keyword evidence="2" id="KW-1185">Reference proteome</keyword>
<dbReference type="SUPFAM" id="SSF109604">
    <property type="entry name" value="HD-domain/PDEase-like"/>
    <property type="match status" value="1"/>
</dbReference>
<proteinExistence type="predicted"/>
<dbReference type="InterPro" id="IPR009218">
    <property type="entry name" value="HD_phosphohydro"/>
</dbReference>
<dbReference type="RefSeq" id="WP_168739417.1">
    <property type="nucleotide sequence ID" value="NZ_JABAHZ010000003.1"/>
</dbReference>
<evidence type="ECO:0000313" key="2">
    <source>
        <dbReference type="Proteomes" id="UP000552864"/>
    </source>
</evidence>
<dbReference type="Proteomes" id="UP000552864">
    <property type="component" value="Unassembled WGS sequence"/>
</dbReference>
<dbReference type="PIRSF" id="PIRSF035170">
    <property type="entry name" value="HD_phosphohydro"/>
    <property type="match status" value="1"/>
</dbReference>
<organism evidence="1 2">
    <name type="scientific">Chitinophaga eiseniae</name>
    <dbReference type="NCBI Taxonomy" id="634771"/>
    <lineage>
        <taxon>Bacteria</taxon>
        <taxon>Pseudomonadati</taxon>
        <taxon>Bacteroidota</taxon>
        <taxon>Chitinophagia</taxon>
        <taxon>Chitinophagales</taxon>
        <taxon>Chitinophagaceae</taxon>
        <taxon>Chitinophaga</taxon>
    </lineage>
</organism>
<dbReference type="EMBL" id="JABAHZ010000003">
    <property type="protein sequence ID" value="NLR79924.1"/>
    <property type="molecule type" value="Genomic_DNA"/>
</dbReference>
<dbReference type="AlphaFoldDB" id="A0A847SIF3"/>
<sequence>MLTDNDLKTHWTQLHLPLTTDTSLVDYKFEYLTGMYDSSQRTYHNLTHLRQLISLLETHKTAISDPEAVLFAIFFHDMEYNILFKDNEEQSAGAAERYLQQLHYPAEKIRMVSEFILATKTHINTLNNTDLDYFLDFDLAILGTAPEVYQEYARQIRTEYLIYPDLAYKPGRKKLLRRFLEAPAIYHTPAFRGLYETRARQNIQAELDTL</sequence>
<evidence type="ECO:0008006" key="3">
    <source>
        <dbReference type="Google" id="ProtNLM"/>
    </source>
</evidence>
<gene>
    <name evidence="1" type="ORF">HGH91_14900</name>
</gene>